<evidence type="ECO:0000256" key="2">
    <source>
        <dbReference type="SAM" id="Phobius"/>
    </source>
</evidence>
<feature type="transmembrane region" description="Helical" evidence="2">
    <location>
        <begin position="147"/>
        <end position="167"/>
    </location>
</feature>
<gene>
    <name evidence="3" type="ORF">GQ55_6G187000</name>
</gene>
<keyword evidence="2" id="KW-0472">Membrane</keyword>
<keyword evidence="2" id="KW-0812">Transmembrane</keyword>
<accession>A0A2T7D778</accession>
<dbReference type="AlphaFoldDB" id="A0A2T7D778"/>
<keyword evidence="2" id="KW-1133">Transmembrane helix</keyword>
<reference evidence="3 4" key="1">
    <citation type="submission" date="2018-04" db="EMBL/GenBank/DDBJ databases">
        <title>WGS assembly of Panicum hallii var. hallii HAL2.</title>
        <authorList>
            <person name="Lovell J."/>
            <person name="Jenkins J."/>
            <person name="Lowry D."/>
            <person name="Mamidi S."/>
            <person name="Sreedasyam A."/>
            <person name="Weng X."/>
            <person name="Barry K."/>
            <person name="Bonette J."/>
            <person name="Campitelli B."/>
            <person name="Daum C."/>
            <person name="Gordon S."/>
            <person name="Gould B."/>
            <person name="Lipzen A."/>
            <person name="MacQueen A."/>
            <person name="Palacio-Mejia J."/>
            <person name="Plott C."/>
            <person name="Shakirov E."/>
            <person name="Shu S."/>
            <person name="Yoshinaga Y."/>
            <person name="Zane M."/>
            <person name="Rokhsar D."/>
            <person name="Grimwood J."/>
            <person name="Schmutz J."/>
            <person name="Juenger T."/>
        </authorList>
    </citation>
    <scope>NUCLEOTIDE SEQUENCE [LARGE SCALE GENOMIC DNA]</scope>
    <source>
        <strain evidence="4">cv. HAL2</strain>
    </source>
</reference>
<proteinExistence type="predicted"/>
<feature type="region of interest" description="Disordered" evidence="1">
    <location>
        <begin position="1"/>
        <end position="37"/>
    </location>
</feature>
<evidence type="ECO:0000313" key="4">
    <source>
        <dbReference type="Proteomes" id="UP000244336"/>
    </source>
</evidence>
<evidence type="ECO:0000256" key="1">
    <source>
        <dbReference type="SAM" id="MobiDB-lite"/>
    </source>
</evidence>
<protein>
    <submittedName>
        <fullName evidence="3">Uncharacterized protein</fullName>
    </submittedName>
</protein>
<evidence type="ECO:0000313" key="3">
    <source>
        <dbReference type="EMBL" id="PUZ51441.1"/>
    </source>
</evidence>
<organism evidence="3 4">
    <name type="scientific">Panicum hallii var. hallii</name>
    <dbReference type="NCBI Taxonomy" id="1504633"/>
    <lineage>
        <taxon>Eukaryota</taxon>
        <taxon>Viridiplantae</taxon>
        <taxon>Streptophyta</taxon>
        <taxon>Embryophyta</taxon>
        <taxon>Tracheophyta</taxon>
        <taxon>Spermatophyta</taxon>
        <taxon>Magnoliopsida</taxon>
        <taxon>Liliopsida</taxon>
        <taxon>Poales</taxon>
        <taxon>Poaceae</taxon>
        <taxon>PACMAD clade</taxon>
        <taxon>Panicoideae</taxon>
        <taxon>Panicodae</taxon>
        <taxon>Paniceae</taxon>
        <taxon>Panicinae</taxon>
        <taxon>Panicum</taxon>
        <taxon>Panicum sect. Panicum</taxon>
    </lineage>
</organism>
<dbReference type="EMBL" id="CM009754">
    <property type="protein sequence ID" value="PUZ51441.1"/>
    <property type="molecule type" value="Genomic_DNA"/>
</dbReference>
<keyword evidence="4" id="KW-1185">Reference proteome</keyword>
<name>A0A2T7D778_9POAL</name>
<dbReference type="OrthoDB" id="10660049at2759"/>
<dbReference type="Gramene" id="PUZ51441">
    <property type="protein sequence ID" value="PUZ51441"/>
    <property type="gene ID" value="GQ55_6G187000"/>
</dbReference>
<sequence length="181" mass="20753">MEDEEGLKQASEEADEEARKEADEEGEAPKHARNEVDRKWEKSITVLHKITSEHDEDSITHASDGVEKDAGTINILVQQALKEAFISWGDSDLKDFIRESLKQVVEYRVLYVLALRTPITLLIARTVRGDYDRYSDKIMIRNLVVEMIFSFIAVTVCHLYIIIFHFVHTVAPRLSMRCGFG</sequence>
<dbReference type="Proteomes" id="UP000244336">
    <property type="component" value="Chromosome 6"/>
</dbReference>